<name>A0A1T4TE88_9HYPH</name>
<feature type="chain" id="PRO_5012527005" evidence="1">
    <location>
        <begin position="22"/>
        <end position="87"/>
    </location>
</feature>
<evidence type="ECO:0000313" key="2">
    <source>
        <dbReference type="EMBL" id="SKA38757.1"/>
    </source>
</evidence>
<gene>
    <name evidence="2" type="ORF">SAMN02745126_06097</name>
</gene>
<sequence>MRIRLFLIALAGSLLPTLAHADDASYCEALGALALRYMGSAGGNGGLAPDMTTLGALRDCRSGNTAAGIAVLEKKLRSAGFTLPPRN</sequence>
<dbReference type="AlphaFoldDB" id="A0A1T4TE88"/>
<dbReference type="EMBL" id="FUWJ01000016">
    <property type="protein sequence ID" value="SKA38757.1"/>
    <property type="molecule type" value="Genomic_DNA"/>
</dbReference>
<keyword evidence="3" id="KW-1185">Reference proteome</keyword>
<dbReference type="Proteomes" id="UP000190092">
    <property type="component" value="Unassembled WGS sequence"/>
</dbReference>
<evidence type="ECO:0000256" key="1">
    <source>
        <dbReference type="SAM" id="SignalP"/>
    </source>
</evidence>
<accession>A0A1T4TE88</accession>
<organism evidence="2 3">
    <name type="scientific">Enhydrobacter aerosaccus</name>
    <dbReference type="NCBI Taxonomy" id="225324"/>
    <lineage>
        <taxon>Bacteria</taxon>
        <taxon>Pseudomonadati</taxon>
        <taxon>Pseudomonadota</taxon>
        <taxon>Alphaproteobacteria</taxon>
        <taxon>Hyphomicrobiales</taxon>
        <taxon>Enhydrobacter</taxon>
    </lineage>
</organism>
<evidence type="ECO:0000313" key="3">
    <source>
        <dbReference type="Proteomes" id="UP000190092"/>
    </source>
</evidence>
<dbReference type="RefSeq" id="WP_085937831.1">
    <property type="nucleotide sequence ID" value="NZ_FUWJ01000016.1"/>
</dbReference>
<dbReference type="OrthoDB" id="7376365at2"/>
<feature type="signal peptide" evidence="1">
    <location>
        <begin position="1"/>
        <end position="21"/>
    </location>
</feature>
<protein>
    <submittedName>
        <fullName evidence="2">Uncharacterized protein</fullName>
    </submittedName>
</protein>
<reference evidence="3" key="1">
    <citation type="submission" date="2017-02" db="EMBL/GenBank/DDBJ databases">
        <authorList>
            <person name="Varghese N."/>
            <person name="Submissions S."/>
        </authorList>
    </citation>
    <scope>NUCLEOTIDE SEQUENCE [LARGE SCALE GENOMIC DNA]</scope>
    <source>
        <strain evidence="3">ATCC 27094</strain>
    </source>
</reference>
<keyword evidence="1" id="KW-0732">Signal</keyword>
<proteinExistence type="predicted"/>